<accession>A0A923PME8</accession>
<dbReference type="AlphaFoldDB" id="A0A923PME8"/>
<reference evidence="1" key="1">
    <citation type="submission" date="2020-08" db="EMBL/GenBank/DDBJ databases">
        <title>Lewinella bacteria from marine environments.</title>
        <authorList>
            <person name="Zhong Y."/>
        </authorList>
    </citation>
    <scope>NUCLEOTIDE SEQUENCE</scope>
    <source>
        <strain evidence="1">KCTC 42187</strain>
    </source>
</reference>
<evidence type="ECO:0000313" key="1">
    <source>
        <dbReference type="EMBL" id="MBC6996134.1"/>
    </source>
</evidence>
<organism evidence="1 2">
    <name type="scientific">Neolewinella lacunae</name>
    <dbReference type="NCBI Taxonomy" id="1517758"/>
    <lineage>
        <taxon>Bacteria</taxon>
        <taxon>Pseudomonadati</taxon>
        <taxon>Bacteroidota</taxon>
        <taxon>Saprospiria</taxon>
        <taxon>Saprospirales</taxon>
        <taxon>Lewinellaceae</taxon>
        <taxon>Neolewinella</taxon>
    </lineage>
</organism>
<comment type="caution">
    <text evidence="1">The sequence shown here is derived from an EMBL/GenBank/DDBJ whole genome shotgun (WGS) entry which is preliminary data.</text>
</comment>
<name>A0A923PME8_9BACT</name>
<proteinExistence type="predicted"/>
<dbReference type="EMBL" id="JACSIT010000149">
    <property type="protein sequence ID" value="MBC6996134.1"/>
    <property type="molecule type" value="Genomic_DNA"/>
</dbReference>
<dbReference type="Proteomes" id="UP000650081">
    <property type="component" value="Unassembled WGS sequence"/>
</dbReference>
<protein>
    <submittedName>
        <fullName evidence="1">Uncharacterized protein</fullName>
    </submittedName>
</protein>
<dbReference type="RefSeq" id="WP_187468153.1">
    <property type="nucleotide sequence ID" value="NZ_JACSIT010000149.1"/>
</dbReference>
<keyword evidence="2" id="KW-1185">Reference proteome</keyword>
<evidence type="ECO:0000313" key="2">
    <source>
        <dbReference type="Proteomes" id="UP000650081"/>
    </source>
</evidence>
<sequence>MVRIQLRYAPGAEPAPGQVVLLVMRHSLGWSDVATTDADGSVTLDFPPCEAVLYLNGRRWFEGMLCSDAQFFLSSLGGQALVGAAAGAGNVERPGDDNSDGWRLRGRRIGKFSKNQDQKLQLRGLFPAKANGEAETAAEVGG</sequence>
<gene>
    <name evidence="1" type="ORF">H9S92_18330</name>
</gene>